<dbReference type="SMART" id="SM00225">
    <property type="entry name" value="BTB"/>
    <property type="match status" value="1"/>
</dbReference>
<dbReference type="RefSeq" id="XP_012185082.1">
    <property type="nucleotide sequence ID" value="XM_012329692.1"/>
</dbReference>
<dbReference type="PROSITE" id="PS50097">
    <property type="entry name" value="BTB"/>
    <property type="match status" value="1"/>
</dbReference>
<dbReference type="Gene3D" id="3.30.710.10">
    <property type="entry name" value="Potassium Channel Kv1.1, Chain A"/>
    <property type="match status" value="1"/>
</dbReference>
<name>J4H4Y5_9APHY</name>
<evidence type="ECO:0000256" key="1">
    <source>
        <dbReference type="SAM" id="MobiDB-lite"/>
    </source>
</evidence>
<feature type="domain" description="BTB" evidence="2">
    <location>
        <begin position="50"/>
        <end position="121"/>
    </location>
</feature>
<dbReference type="InterPro" id="IPR011333">
    <property type="entry name" value="SKP1/BTB/POZ_sf"/>
</dbReference>
<reference evidence="3 4" key="1">
    <citation type="journal article" date="2012" name="Appl. Environ. Microbiol.">
        <title>Short-read sequencing for genomic analysis of the brown rot fungus Fibroporia radiculosa.</title>
        <authorList>
            <person name="Tang J.D."/>
            <person name="Perkins A.D."/>
            <person name="Sonstegard T.S."/>
            <person name="Schroeder S.G."/>
            <person name="Burgess S.C."/>
            <person name="Diehl S.V."/>
        </authorList>
    </citation>
    <scope>NUCLEOTIDE SEQUENCE [LARGE SCALE GENOMIC DNA]</scope>
    <source>
        <strain evidence="3 4">TFFH 294</strain>
    </source>
</reference>
<evidence type="ECO:0000313" key="4">
    <source>
        <dbReference type="Proteomes" id="UP000006352"/>
    </source>
</evidence>
<dbReference type="AlphaFoldDB" id="J4H4Y5"/>
<organism evidence="3 4">
    <name type="scientific">Fibroporia radiculosa</name>
    <dbReference type="NCBI Taxonomy" id="599839"/>
    <lineage>
        <taxon>Eukaryota</taxon>
        <taxon>Fungi</taxon>
        <taxon>Dikarya</taxon>
        <taxon>Basidiomycota</taxon>
        <taxon>Agaricomycotina</taxon>
        <taxon>Agaricomycetes</taxon>
        <taxon>Polyporales</taxon>
        <taxon>Fibroporiaceae</taxon>
        <taxon>Fibroporia</taxon>
    </lineage>
</organism>
<keyword evidence="4" id="KW-1185">Reference proteome</keyword>
<dbReference type="CDD" id="cd18186">
    <property type="entry name" value="BTB_POZ_ZBTB_KLHL-like"/>
    <property type="match status" value="1"/>
</dbReference>
<dbReference type="STRING" id="599839.J4H4Y5"/>
<feature type="region of interest" description="Disordered" evidence="1">
    <location>
        <begin position="1"/>
        <end position="42"/>
    </location>
</feature>
<dbReference type="InParanoid" id="J4H4Y5"/>
<dbReference type="GeneID" id="24100710"/>
<dbReference type="Proteomes" id="UP000006352">
    <property type="component" value="Unassembled WGS sequence"/>
</dbReference>
<dbReference type="OrthoDB" id="3036049at2759"/>
<protein>
    <recommendedName>
        <fullName evidence="2">BTB domain-containing protein</fullName>
    </recommendedName>
</protein>
<dbReference type="InterPro" id="IPR000210">
    <property type="entry name" value="BTB/POZ_dom"/>
</dbReference>
<dbReference type="SUPFAM" id="SSF54695">
    <property type="entry name" value="POZ domain"/>
    <property type="match status" value="1"/>
</dbReference>
<accession>J4H4Y5</accession>
<dbReference type="Pfam" id="PF00651">
    <property type="entry name" value="BTB"/>
    <property type="match status" value="1"/>
</dbReference>
<evidence type="ECO:0000313" key="3">
    <source>
        <dbReference type="EMBL" id="CCM05799.1"/>
    </source>
</evidence>
<gene>
    <name evidence="3" type="ORF">FIBRA_08033</name>
</gene>
<dbReference type="HOGENOM" id="CLU_033082_3_2_1"/>
<proteinExistence type="predicted"/>
<evidence type="ECO:0000259" key="2">
    <source>
        <dbReference type="PROSITE" id="PS50097"/>
    </source>
</evidence>
<dbReference type="EMBL" id="HE797207">
    <property type="protein sequence ID" value="CCM05799.1"/>
    <property type="molecule type" value="Genomic_DNA"/>
</dbReference>
<sequence length="354" mass="39467">MTSAGRKRPRSDSATDACSELSDEPEPHTDNTEPAEQPLTRDDEFWIEDGNIVLGVEDIAFRVHKSTLSRNSGVFCDMLAVPQPKDAETCEGVPIVHLSDRADDVREVLRALYECHTYLGTGRLPFLKAAALIRLGHKYHMERIRDAALDRLKTCFPAQLLQWEAIIENSGSNEMEFDADPTYGIVVVNLARLTDTPSLLPIGLYLCCLLDMDDLVDGCHYEDGSFDQLDSEDLKRCVAGKSHLMYLRGLSIYRVFRNSVSSNCFNKQTCSATLETLLPKARKAYAAINGTAVLEPASNGAIMTLSAADVLISLMIHVNGTPGRICIHCHEMLEQRDRGRRNVVWKELPKLMQL</sequence>